<dbReference type="Gene3D" id="1.10.260.40">
    <property type="entry name" value="lambda repressor-like DNA-binding domains"/>
    <property type="match status" value="1"/>
</dbReference>
<organism evidence="3 5">
    <name type="scientific">Flavonifractor plautii</name>
    <name type="common">Fusobacterium plautii</name>
    <dbReference type="NCBI Taxonomy" id="292800"/>
    <lineage>
        <taxon>Bacteria</taxon>
        <taxon>Bacillati</taxon>
        <taxon>Bacillota</taxon>
        <taxon>Clostridia</taxon>
        <taxon>Eubacteriales</taxon>
        <taxon>Oscillospiraceae</taxon>
        <taxon>Flavonifractor</taxon>
    </lineage>
</organism>
<evidence type="ECO:0000313" key="3">
    <source>
        <dbReference type="EMBL" id="CUQ03709.1"/>
    </source>
</evidence>
<accession>A0A174XRG8</accession>
<dbReference type="Proteomes" id="UP000095746">
    <property type="component" value="Unassembled WGS sequence"/>
</dbReference>
<reference evidence="3 5" key="1">
    <citation type="submission" date="2015-09" db="EMBL/GenBank/DDBJ databases">
        <authorList>
            <consortium name="Pathogen Informatics"/>
        </authorList>
    </citation>
    <scope>NUCLEOTIDE SEQUENCE [LARGE SCALE GENOMIC DNA]</scope>
    <source>
        <strain evidence="3 5">2789STDY5608854</strain>
    </source>
</reference>
<protein>
    <submittedName>
        <fullName evidence="3">HTH-type transcriptional regulator immR</fullName>
    </submittedName>
    <submittedName>
        <fullName evidence="4">Helix-turn-helix transcriptional regulator</fullName>
    </submittedName>
</protein>
<dbReference type="CDD" id="cd00093">
    <property type="entry name" value="HTH_XRE"/>
    <property type="match status" value="1"/>
</dbReference>
<dbReference type="GO" id="GO:0003677">
    <property type="term" value="F:DNA binding"/>
    <property type="evidence" value="ECO:0007669"/>
    <property type="project" value="UniProtKB-KW"/>
</dbReference>
<dbReference type="PANTHER" id="PTHR46558">
    <property type="entry name" value="TRACRIPTIONAL REGULATORY PROTEIN-RELATED-RELATED"/>
    <property type="match status" value="1"/>
</dbReference>
<dbReference type="EMBL" id="CYZT01000634">
    <property type="protein sequence ID" value="CUQ03709.1"/>
    <property type="molecule type" value="Genomic_DNA"/>
</dbReference>
<keyword evidence="1" id="KW-0238">DNA-binding</keyword>
<proteinExistence type="predicted"/>
<sequence>MKYERIRNLREDRDLTQTEIAEILNCSQRIYSNYERGDVDIPTEILIALAHYHNTSIDYLLGLTDERTPYPRAKNRDF</sequence>
<evidence type="ECO:0000313" key="5">
    <source>
        <dbReference type="Proteomes" id="UP000095746"/>
    </source>
</evidence>
<dbReference type="SMART" id="SM00530">
    <property type="entry name" value="HTH_XRE"/>
    <property type="match status" value="1"/>
</dbReference>
<gene>
    <name evidence="3" type="primary">immR_15</name>
    <name evidence="3" type="ORF">ERS852411_03900</name>
    <name evidence="4" type="ORF">PNE06_09580</name>
</gene>
<dbReference type="InterPro" id="IPR001387">
    <property type="entry name" value="Cro/C1-type_HTH"/>
</dbReference>
<dbReference type="Proteomes" id="UP001211173">
    <property type="component" value="Unassembled WGS sequence"/>
</dbReference>
<evidence type="ECO:0000313" key="4">
    <source>
        <dbReference type="EMBL" id="MDB7933323.1"/>
    </source>
</evidence>
<name>A0A174XRG8_FLAPL</name>
<dbReference type="GeneID" id="63971562"/>
<dbReference type="PANTHER" id="PTHR46558:SF11">
    <property type="entry name" value="HTH-TYPE TRANSCRIPTIONAL REGULATOR XRE"/>
    <property type="match status" value="1"/>
</dbReference>
<dbReference type="InterPro" id="IPR010982">
    <property type="entry name" value="Lambda_DNA-bd_dom_sf"/>
</dbReference>
<dbReference type="RefSeq" id="WP_007494691.1">
    <property type="nucleotide sequence ID" value="NZ_AP031431.1"/>
</dbReference>
<reference evidence="4" key="2">
    <citation type="submission" date="2023-01" db="EMBL/GenBank/DDBJ databases">
        <title>Human gut microbiome strain richness.</title>
        <authorList>
            <person name="Chen-Liaw A."/>
        </authorList>
    </citation>
    <scope>NUCLEOTIDE SEQUENCE</scope>
    <source>
        <strain evidence="4">1001287st1_F4_1001285I_161205</strain>
    </source>
</reference>
<dbReference type="PROSITE" id="PS50943">
    <property type="entry name" value="HTH_CROC1"/>
    <property type="match status" value="1"/>
</dbReference>
<evidence type="ECO:0000259" key="2">
    <source>
        <dbReference type="PROSITE" id="PS50943"/>
    </source>
</evidence>
<dbReference type="AlphaFoldDB" id="A0A174XRG8"/>
<evidence type="ECO:0000256" key="1">
    <source>
        <dbReference type="ARBA" id="ARBA00023125"/>
    </source>
</evidence>
<dbReference type="Pfam" id="PF01381">
    <property type="entry name" value="HTH_3"/>
    <property type="match status" value="1"/>
</dbReference>
<feature type="domain" description="HTH cro/C1-type" evidence="2">
    <location>
        <begin position="6"/>
        <end position="60"/>
    </location>
</feature>
<dbReference type="SUPFAM" id="SSF47413">
    <property type="entry name" value="lambda repressor-like DNA-binding domains"/>
    <property type="match status" value="1"/>
</dbReference>
<dbReference type="EMBL" id="JAQLWV010000012">
    <property type="protein sequence ID" value="MDB7933323.1"/>
    <property type="molecule type" value="Genomic_DNA"/>
</dbReference>